<dbReference type="RefSeq" id="WP_201950929.1">
    <property type="nucleotide sequence ID" value="NZ_JAERRJ010000009.1"/>
</dbReference>
<dbReference type="Gene3D" id="3.40.50.150">
    <property type="entry name" value="Vaccinia Virus protein VP39"/>
    <property type="match status" value="1"/>
</dbReference>
<dbReference type="InterPro" id="IPR007213">
    <property type="entry name" value="Ppm1/Ppm2/Tcmp"/>
</dbReference>
<keyword evidence="4" id="KW-1185">Reference proteome</keyword>
<evidence type="ECO:0000256" key="2">
    <source>
        <dbReference type="ARBA" id="ARBA00022679"/>
    </source>
</evidence>
<name>A0ABS1MCT2_9NOCA</name>
<evidence type="ECO:0000313" key="4">
    <source>
        <dbReference type="Proteomes" id="UP000602198"/>
    </source>
</evidence>
<sequence length="270" mass="29955">MSETNSAALDGVPATALWILWSRAVESARADSEFSDPLAEQLCAAIDFDYSTFGSPRQTQVLRALAIDTEIRRFQHDSPGGTVVALGEGLQTTYWRLGEPELNWLSVDLPEMIALRERLLPAAPRVRNLALSALDRSWFDAVDTREVLITAEGLFMYLEPDDVYALIGDMAQRFPGASVIFDALPPSFTQRTAEGRTIARGSDYVIPPMPFGLTVPEARALPQRIPGVTGYRELPMAAGRGWCHPALLGLHRRLPLLRDHRHFIAQLSFE</sequence>
<protein>
    <submittedName>
        <fullName evidence="3">Class I SAM-dependent methyltransferase</fullName>
    </submittedName>
</protein>
<dbReference type="GO" id="GO:0008168">
    <property type="term" value="F:methyltransferase activity"/>
    <property type="evidence" value="ECO:0007669"/>
    <property type="project" value="UniProtKB-KW"/>
</dbReference>
<dbReference type="InterPro" id="IPR029063">
    <property type="entry name" value="SAM-dependent_MTases_sf"/>
</dbReference>
<keyword evidence="2" id="KW-0808">Transferase</keyword>
<organism evidence="3 4">
    <name type="scientific">Nocardia acididurans</name>
    <dbReference type="NCBI Taxonomy" id="2802282"/>
    <lineage>
        <taxon>Bacteria</taxon>
        <taxon>Bacillati</taxon>
        <taxon>Actinomycetota</taxon>
        <taxon>Actinomycetes</taxon>
        <taxon>Mycobacteriales</taxon>
        <taxon>Nocardiaceae</taxon>
        <taxon>Nocardia</taxon>
    </lineage>
</organism>
<dbReference type="GO" id="GO:0032259">
    <property type="term" value="P:methylation"/>
    <property type="evidence" value="ECO:0007669"/>
    <property type="project" value="UniProtKB-KW"/>
</dbReference>
<dbReference type="EMBL" id="JAERRJ010000009">
    <property type="protein sequence ID" value="MBL1077529.1"/>
    <property type="molecule type" value="Genomic_DNA"/>
</dbReference>
<accession>A0ABS1MCT2</accession>
<dbReference type="SUPFAM" id="SSF53335">
    <property type="entry name" value="S-adenosyl-L-methionine-dependent methyltransferases"/>
    <property type="match status" value="1"/>
</dbReference>
<proteinExistence type="predicted"/>
<comment type="caution">
    <text evidence="3">The sequence shown here is derived from an EMBL/GenBank/DDBJ whole genome shotgun (WGS) entry which is preliminary data.</text>
</comment>
<gene>
    <name evidence="3" type="ORF">JK358_24285</name>
</gene>
<dbReference type="PANTHER" id="PTHR43619:SF2">
    <property type="entry name" value="S-ADENOSYL-L-METHIONINE-DEPENDENT METHYLTRANSFERASES SUPERFAMILY PROTEIN"/>
    <property type="match status" value="1"/>
</dbReference>
<keyword evidence="1 3" id="KW-0489">Methyltransferase</keyword>
<dbReference type="PANTHER" id="PTHR43619">
    <property type="entry name" value="S-ADENOSYL-L-METHIONINE-DEPENDENT METHYLTRANSFERASE YKTD-RELATED"/>
    <property type="match status" value="1"/>
</dbReference>
<evidence type="ECO:0000256" key="1">
    <source>
        <dbReference type="ARBA" id="ARBA00022603"/>
    </source>
</evidence>
<evidence type="ECO:0000313" key="3">
    <source>
        <dbReference type="EMBL" id="MBL1077529.1"/>
    </source>
</evidence>
<dbReference type="Pfam" id="PF04072">
    <property type="entry name" value="LCM"/>
    <property type="match status" value="1"/>
</dbReference>
<reference evidence="3 4" key="1">
    <citation type="submission" date="2021-01" db="EMBL/GenBank/DDBJ databases">
        <title>WGS of actinomycetes isolated from Thailand.</title>
        <authorList>
            <person name="Thawai C."/>
        </authorList>
    </citation>
    <scope>NUCLEOTIDE SEQUENCE [LARGE SCALE GENOMIC DNA]</scope>
    <source>
        <strain evidence="3 4">LPG 2</strain>
    </source>
</reference>
<dbReference type="Proteomes" id="UP000602198">
    <property type="component" value="Unassembled WGS sequence"/>
</dbReference>